<dbReference type="Gene3D" id="1.10.287.70">
    <property type="match status" value="1"/>
</dbReference>
<reference evidence="12" key="1">
    <citation type="submission" date="2023-08" db="EMBL/GenBank/DDBJ databases">
        <authorList>
            <person name="Audoor S."/>
            <person name="Bilcke G."/>
        </authorList>
    </citation>
    <scope>NUCLEOTIDE SEQUENCE</scope>
</reference>
<evidence type="ECO:0000256" key="10">
    <source>
        <dbReference type="SAM" id="SignalP"/>
    </source>
</evidence>
<evidence type="ECO:0000256" key="3">
    <source>
        <dbReference type="ARBA" id="ARBA00022692"/>
    </source>
</evidence>
<dbReference type="InterPro" id="IPR001320">
    <property type="entry name" value="Iontro_rcpt_C"/>
</dbReference>
<evidence type="ECO:0000256" key="7">
    <source>
        <dbReference type="ARBA" id="ARBA00023180"/>
    </source>
</evidence>
<keyword evidence="2" id="KW-1003">Cell membrane</keyword>
<comment type="subcellular location">
    <subcellularLocation>
        <location evidence="1">Cell membrane</location>
        <topology evidence="1">Multi-pass membrane protein</topology>
    </subcellularLocation>
</comment>
<sequence>MDTYNRWLFAFLFLFTASNYECLRKPSAGSILFAAAQDKPTFTTAQFSNITHRTFVCDRFASYANGTTDIRDLLEGLELSVGIVDQGNDIFFRLNRSDPDPNNWFINEDDPGIFVKILDELAFRGKFTWRNSFAFVQPPRTLDINPATGSNFTWTDVLLDAVTRYDFSFAEWVHNQERRRLGISFPVGWFDASTILVQNSVEKVAEFEYTAFLRPFSTEVWYLICAVIFFSGIMYWMIDKVEYPDDKINTVVYDTFLTTLTFTQHHQYWDPSTHGKRIFGYSAAFWALILASGYTANLASFLVAQQRPVLLAETLEEVQQKQLPLCVRAGAAVYGQVSRAFDKVDFRPENDFEAVYSSLRAGRCDLMASRAADFDAFKNDNSKNPDCSLEWVGRAQFVNKGGPGTLVDTSIYCTSVVRHVLDVHMHEMISEGRLDFLWKDHLRSLDNYQICAASTLDDVQGLDGDYSLQVTDVGGVFVFHGILIFISIVVTLIESPWRRKRHRKKAARAAEDDVVYEEKVRPSMESLSKMRSMKNLVGAEMSNFYQVYSDKDDSYALTATDKIHDSIRLDESFQIPPDGLLRYIQTMQATINTVQMQVEAVQMRKLQGEDGMDNPDETKKLNSRLSIIEDENEDGPTADDDTPPNEDDLSSGGNPNEGK</sequence>
<dbReference type="PANTHER" id="PTHR42643:SF24">
    <property type="entry name" value="IONOTROPIC RECEPTOR 60A"/>
    <property type="match status" value="1"/>
</dbReference>
<keyword evidence="7" id="KW-0325">Glycoprotein</keyword>
<protein>
    <recommendedName>
        <fullName evidence="11">Ionotropic glutamate receptor C-terminal domain-containing protein</fullName>
    </recommendedName>
</protein>
<dbReference type="Pfam" id="PF00060">
    <property type="entry name" value="Lig_chan"/>
    <property type="match status" value="1"/>
</dbReference>
<keyword evidence="10" id="KW-0732">Signal</keyword>
<organism evidence="12 13">
    <name type="scientific">Cylindrotheca closterium</name>
    <dbReference type="NCBI Taxonomy" id="2856"/>
    <lineage>
        <taxon>Eukaryota</taxon>
        <taxon>Sar</taxon>
        <taxon>Stramenopiles</taxon>
        <taxon>Ochrophyta</taxon>
        <taxon>Bacillariophyta</taxon>
        <taxon>Bacillariophyceae</taxon>
        <taxon>Bacillariophycidae</taxon>
        <taxon>Bacillariales</taxon>
        <taxon>Bacillariaceae</taxon>
        <taxon>Cylindrotheca</taxon>
    </lineage>
</organism>
<evidence type="ECO:0000313" key="13">
    <source>
        <dbReference type="Proteomes" id="UP001295423"/>
    </source>
</evidence>
<proteinExistence type="predicted"/>
<evidence type="ECO:0000256" key="8">
    <source>
        <dbReference type="SAM" id="MobiDB-lite"/>
    </source>
</evidence>
<dbReference type="AlphaFoldDB" id="A0AAD2JJN7"/>
<dbReference type="InterPro" id="IPR052192">
    <property type="entry name" value="Insect_Ionotropic_Sensory_Rcpt"/>
</dbReference>
<accession>A0AAD2JJN7</accession>
<evidence type="ECO:0000256" key="1">
    <source>
        <dbReference type="ARBA" id="ARBA00004651"/>
    </source>
</evidence>
<keyword evidence="13" id="KW-1185">Reference proteome</keyword>
<dbReference type="PANTHER" id="PTHR42643">
    <property type="entry name" value="IONOTROPIC RECEPTOR 20A-RELATED"/>
    <property type="match status" value="1"/>
</dbReference>
<feature type="signal peptide" evidence="10">
    <location>
        <begin position="1"/>
        <end position="22"/>
    </location>
</feature>
<evidence type="ECO:0000313" key="12">
    <source>
        <dbReference type="EMBL" id="CAJ1956919.1"/>
    </source>
</evidence>
<feature type="transmembrane region" description="Helical" evidence="9">
    <location>
        <begin position="220"/>
        <end position="238"/>
    </location>
</feature>
<keyword evidence="6" id="KW-0675">Receptor</keyword>
<gene>
    <name evidence="12" type="ORF">CYCCA115_LOCUS16461</name>
</gene>
<keyword evidence="4 9" id="KW-1133">Transmembrane helix</keyword>
<dbReference type="GO" id="GO:0015276">
    <property type="term" value="F:ligand-gated monoatomic ion channel activity"/>
    <property type="evidence" value="ECO:0007669"/>
    <property type="project" value="InterPro"/>
</dbReference>
<name>A0AAD2JJN7_9STRA</name>
<dbReference type="EMBL" id="CAKOGP040001925">
    <property type="protein sequence ID" value="CAJ1956919.1"/>
    <property type="molecule type" value="Genomic_DNA"/>
</dbReference>
<dbReference type="Proteomes" id="UP001295423">
    <property type="component" value="Unassembled WGS sequence"/>
</dbReference>
<feature type="compositionally biased region" description="Acidic residues" evidence="8">
    <location>
        <begin position="628"/>
        <end position="649"/>
    </location>
</feature>
<feature type="transmembrane region" description="Helical" evidence="9">
    <location>
        <begin position="473"/>
        <end position="493"/>
    </location>
</feature>
<evidence type="ECO:0000256" key="4">
    <source>
        <dbReference type="ARBA" id="ARBA00022989"/>
    </source>
</evidence>
<feature type="transmembrane region" description="Helical" evidence="9">
    <location>
        <begin position="283"/>
        <end position="304"/>
    </location>
</feature>
<dbReference type="GO" id="GO:0005886">
    <property type="term" value="C:plasma membrane"/>
    <property type="evidence" value="ECO:0007669"/>
    <property type="project" value="UniProtKB-SubCell"/>
</dbReference>
<evidence type="ECO:0000256" key="2">
    <source>
        <dbReference type="ARBA" id="ARBA00022475"/>
    </source>
</evidence>
<evidence type="ECO:0000259" key="11">
    <source>
        <dbReference type="Pfam" id="PF00060"/>
    </source>
</evidence>
<keyword evidence="3 9" id="KW-0812">Transmembrane</keyword>
<keyword evidence="5 9" id="KW-0472">Membrane</keyword>
<feature type="chain" id="PRO_5042291281" description="Ionotropic glutamate receptor C-terminal domain-containing protein" evidence="10">
    <location>
        <begin position="23"/>
        <end position="659"/>
    </location>
</feature>
<evidence type="ECO:0000256" key="5">
    <source>
        <dbReference type="ARBA" id="ARBA00023136"/>
    </source>
</evidence>
<evidence type="ECO:0000256" key="6">
    <source>
        <dbReference type="ARBA" id="ARBA00023170"/>
    </source>
</evidence>
<feature type="domain" description="Ionotropic glutamate receptor C-terminal" evidence="11">
    <location>
        <begin position="217"/>
        <end position="480"/>
    </location>
</feature>
<comment type="caution">
    <text evidence="12">The sequence shown here is derived from an EMBL/GenBank/DDBJ whole genome shotgun (WGS) entry which is preliminary data.</text>
</comment>
<feature type="region of interest" description="Disordered" evidence="8">
    <location>
        <begin position="606"/>
        <end position="659"/>
    </location>
</feature>
<evidence type="ECO:0000256" key="9">
    <source>
        <dbReference type="SAM" id="Phobius"/>
    </source>
</evidence>